<evidence type="ECO:0000256" key="2">
    <source>
        <dbReference type="ARBA" id="ARBA00022737"/>
    </source>
</evidence>
<organism evidence="7 8">
    <name type="scientific">Clonorchis sinensis</name>
    <name type="common">Chinese liver fluke</name>
    <dbReference type="NCBI Taxonomy" id="79923"/>
    <lineage>
        <taxon>Eukaryota</taxon>
        <taxon>Metazoa</taxon>
        <taxon>Spiralia</taxon>
        <taxon>Lophotrochozoa</taxon>
        <taxon>Platyhelminthes</taxon>
        <taxon>Trematoda</taxon>
        <taxon>Digenea</taxon>
        <taxon>Opisthorchiida</taxon>
        <taxon>Opisthorchiata</taxon>
        <taxon>Opisthorchiidae</taxon>
        <taxon>Clonorchis</taxon>
    </lineage>
</organism>
<gene>
    <name evidence="7" type="ORF">CLF_110976</name>
</gene>
<evidence type="ECO:0000313" key="7">
    <source>
        <dbReference type="EMBL" id="GAA28667.2"/>
    </source>
</evidence>
<feature type="domain" description="C2H2-type" evidence="6">
    <location>
        <begin position="335"/>
        <end position="363"/>
    </location>
</feature>
<keyword evidence="1" id="KW-0479">Metal-binding</keyword>
<protein>
    <submittedName>
        <fullName evidence="7">Zinc finger and BTB domain-containing protein 49</fullName>
    </submittedName>
</protein>
<evidence type="ECO:0000313" key="8">
    <source>
        <dbReference type="Proteomes" id="UP000008909"/>
    </source>
</evidence>
<proteinExistence type="predicted"/>
<evidence type="ECO:0000256" key="1">
    <source>
        <dbReference type="ARBA" id="ARBA00022723"/>
    </source>
</evidence>
<keyword evidence="4" id="KW-0862">Zinc</keyword>
<dbReference type="Gene3D" id="3.30.160.60">
    <property type="entry name" value="Classic Zinc Finger"/>
    <property type="match status" value="3"/>
</dbReference>
<dbReference type="Proteomes" id="UP000008909">
    <property type="component" value="Unassembled WGS sequence"/>
</dbReference>
<name>H2KV13_CLOSI</name>
<feature type="domain" description="C2H2-type" evidence="6">
    <location>
        <begin position="153"/>
        <end position="180"/>
    </location>
</feature>
<feature type="domain" description="C2H2-type" evidence="6">
    <location>
        <begin position="273"/>
        <end position="301"/>
    </location>
</feature>
<sequence length="380" mass="43751">MNVNEDVHIFQVFVVERRRQYCFVNKPHKIACYEGKPAERANGLSPCRRLLRPRSQTYLNLGYGFARLRNIWASLPPGYHVGVRGLMGLADDAFVPVRKPTDFAAELQTNGNATNSMYQEINTDSCHLRRTAHINDLTSNARTAVSEANPDDFRCTTCGYQFRSPMDKRLHASWHSVSKARSSRLYKCMVCGKQYGFPSELKAHMFRHSEFPAFPCEHCGKRFKHSRNLKEHKLKIHLFNSSFSNMPPNKEAFSILSRLRSRRHSGSTRQEGYQCTYCGQRFKIRRALHKHKSTVHHGITAEKVVKHECTVCKQWFMCNRDLRRHSVSHTRQRLFSCALCGNSYLYATNLQRHRLTVHRDEQVAISSTDEVLTGNGATGN</sequence>
<evidence type="ECO:0000256" key="3">
    <source>
        <dbReference type="ARBA" id="ARBA00022771"/>
    </source>
</evidence>
<evidence type="ECO:0000256" key="4">
    <source>
        <dbReference type="ARBA" id="ARBA00022833"/>
    </source>
</evidence>
<feature type="domain" description="C2H2-type" evidence="6">
    <location>
        <begin position="214"/>
        <end position="237"/>
    </location>
</feature>
<keyword evidence="8" id="KW-1185">Reference proteome</keyword>
<keyword evidence="2" id="KW-0677">Repeat</keyword>
<evidence type="ECO:0000256" key="5">
    <source>
        <dbReference type="PROSITE-ProRule" id="PRU00042"/>
    </source>
</evidence>
<reference evidence="7" key="1">
    <citation type="journal article" date="2011" name="Genome Biol.">
        <title>The draft genome of the carcinogenic human liver fluke Clonorchis sinensis.</title>
        <authorList>
            <person name="Wang X."/>
            <person name="Chen W."/>
            <person name="Huang Y."/>
            <person name="Sun J."/>
            <person name="Men J."/>
            <person name="Liu H."/>
            <person name="Luo F."/>
            <person name="Guo L."/>
            <person name="Lv X."/>
            <person name="Deng C."/>
            <person name="Zhou C."/>
            <person name="Fan Y."/>
            <person name="Li X."/>
            <person name="Huang L."/>
            <person name="Hu Y."/>
            <person name="Liang C."/>
            <person name="Hu X."/>
            <person name="Xu J."/>
            <person name="Yu X."/>
        </authorList>
    </citation>
    <scope>NUCLEOTIDE SEQUENCE [LARGE SCALE GENOMIC DNA]</scope>
    <source>
        <strain evidence="7">Henan</strain>
    </source>
</reference>
<dbReference type="InterPro" id="IPR013087">
    <property type="entry name" value="Znf_C2H2_type"/>
</dbReference>
<dbReference type="GO" id="GO:0008270">
    <property type="term" value="F:zinc ion binding"/>
    <property type="evidence" value="ECO:0007669"/>
    <property type="project" value="UniProtKB-KW"/>
</dbReference>
<dbReference type="SMART" id="SM00355">
    <property type="entry name" value="ZnF_C2H2"/>
    <property type="match status" value="6"/>
</dbReference>
<keyword evidence="3 5" id="KW-0863">Zinc-finger</keyword>
<dbReference type="PROSITE" id="PS50157">
    <property type="entry name" value="ZINC_FINGER_C2H2_2"/>
    <property type="match status" value="6"/>
</dbReference>
<dbReference type="PROSITE" id="PS00028">
    <property type="entry name" value="ZINC_FINGER_C2H2_1"/>
    <property type="match status" value="6"/>
</dbReference>
<feature type="domain" description="C2H2-type" evidence="6">
    <location>
        <begin position="186"/>
        <end position="209"/>
    </location>
</feature>
<dbReference type="InterPro" id="IPR036236">
    <property type="entry name" value="Znf_C2H2_sf"/>
</dbReference>
<dbReference type="EMBL" id="DF144269">
    <property type="protein sequence ID" value="GAA28667.2"/>
    <property type="molecule type" value="Genomic_DNA"/>
</dbReference>
<dbReference type="PANTHER" id="PTHR24379:SF121">
    <property type="entry name" value="C2H2-TYPE DOMAIN-CONTAINING PROTEIN"/>
    <property type="match status" value="1"/>
</dbReference>
<dbReference type="Pfam" id="PF00096">
    <property type="entry name" value="zf-C2H2"/>
    <property type="match status" value="2"/>
</dbReference>
<dbReference type="AlphaFoldDB" id="H2KV13"/>
<dbReference type="PANTHER" id="PTHR24379">
    <property type="entry name" value="KRAB AND ZINC FINGER DOMAIN-CONTAINING"/>
    <property type="match status" value="1"/>
</dbReference>
<feature type="domain" description="C2H2-type" evidence="6">
    <location>
        <begin position="307"/>
        <end position="334"/>
    </location>
</feature>
<accession>H2KV13</accession>
<dbReference type="SUPFAM" id="SSF57667">
    <property type="entry name" value="beta-beta-alpha zinc fingers"/>
    <property type="match status" value="2"/>
</dbReference>
<evidence type="ECO:0000259" key="6">
    <source>
        <dbReference type="PROSITE" id="PS50157"/>
    </source>
</evidence>